<dbReference type="Proteomes" id="UP000807469">
    <property type="component" value="Unassembled WGS sequence"/>
</dbReference>
<reference evidence="1" key="1">
    <citation type="submission" date="2020-11" db="EMBL/GenBank/DDBJ databases">
        <authorList>
            <consortium name="DOE Joint Genome Institute"/>
            <person name="Ahrendt S."/>
            <person name="Riley R."/>
            <person name="Andreopoulos W."/>
            <person name="Labutti K."/>
            <person name="Pangilinan J."/>
            <person name="Ruiz-Duenas F.J."/>
            <person name="Barrasa J.M."/>
            <person name="Sanchez-Garcia M."/>
            <person name="Camarero S."/>
            <person name="Miyauchi S."/>
            <person name="Serrano A."/>
            <person name="Linde D."/>
            <person name="Babiker R."/>
            <person name="Drula E."/>
            <person name="Ayuso-Fernandez I."/>
            <person name="Pacheco R."/>
            <person name="Padilla G."/>
            <person name="Ferreira P."/>
            <person name="Barriuso J."/>
            <person name="Kellner H."/>
            <person name="Castanera R."/>
            <person name="Alfaro M."/>
            <person name="Ramirez L."/>
            <person name="Pisabarro A.G."/>
            <person name="Kuo A."/>
            <person name="Tritt A."/>
            <person name="Lipzen A."/>
            <person name="He G."/>
            <person name="Yan M."/>
            <person name="Ng V."/>
            <person name="Cullen D."/>
            <person name="Martin F."/>
            <person name="Rosso M.-N."/>
            <person name="Henrissat B."/>
            <person name="Hibbett D."/>
            <person name="Martinez A.T."/>
            <person name="Grigoriev I.V."/>
        </authorList>
    </citation>
    <scope>NUCLEOTIDE SEQUENCE</scope>
    <source>
        <strain evidence="1">CIRM-BRFM 674</strain>
    </source>
</reference>
<dbReference type="AlphaFoldDB" id="A0A9P5YZZ9"/>
<protein>
    <submittedName>
        <fullName evidence="1">Uncharacterized protein</fullName>
    </submittedName>
</protein>
<gene>
    <name evidence="1" type="ORF">BDN70DRAFT_880077</name>
</gene>
<accession>A0A9P5YZZ9</accession>
<evidence type="ECO:0000313" key="2">
    <source>
        <dbReference type="Proteomes" id="UP000807469"/>
    </source>
</evidence>
<evidence type="ECO:0000313" key="1">
    <source>
        <dbReference type="EMBL" id="KAF9478316.1"/>
    </source>
</evidence>
<keyword evidence="2" id="KW-1185">Reference proteome</keyword>
<organism evidence="1 2">
    <name type="scientific">Pholiota conissans</name>
    <dbReference type="NCBI Taxonomy" id="109636"/>
    <lineage>
        <taxon>Eukaryota</taxon>
        <taxon>Fungi</taxon>
        <taxon>Dikarya</taxon>
        <taxon>Basidiomycota</taxon>
        <taxon>Agaricomycotina</taxon>
        <taxon>Agaricomycetes</taxon>
        <taxon>Agaricomycetidae</taxon>
        <taxon>Agaricales</taxon>
        <taxon>Agaricineae</taxon>
        <taxon>Strophariaceae</taxon>
        <taxon>Pholiota</taxon>
    </lineage>
</organism>
<name>A0A9P5YZZ9_9AGAR</name>
<sequence length="96" mass="10843">MELFACSFRVLFLPLPASRDLIPGYTGCITTLWILEYCRRTERVSANVETRPRDSLLSGDRLKKVGRLYPVRCVSFHCCTVSLALMTVESNNATPD</sequence>
<dbReference type="EMBL" id="MU155237">
    <property type="protein sequence ID" value="KAF9478316.1"/>
    <property type="molecule type" value="Genomic_DNA"/>
</dbReference>
<proteinExistence type="predicted"/>
<comment type="caution">
    <text evidence="1">The sequence shown here is derived from an EMBL/GenBank/DDBJ whole genome shotgun (WGS) entry which is preliminary data.</text>
</comment>